<name>A0A7I4YMS2_HAECO</name>
<accession>A0A7I4YMS2</accession>
<dbReference type="WBParaSite" id="HCON_00117370-00001">
    <property type="protein sequence ID" value="HCON_00117370-00001"/>
    <property type="gene ID" value="HCON_00117370"/>
</dbReference>
<reference evidence="2" key="1">
    <citation type="submission" date="2020-12" db="UniProtKB">
        <authorList>
            <consortium name="WormBaseParasite"/>
        </authorList>
    </citation>
    <scope>IDENTIFICATION</scope>
    <source>
        <strain evidence="2">MHco3</strain>
    </source>
</reference>
<protein>
    <submittedName>
        <fullName evidence="2">Uncharacterized protein</fullName>
    </submittedName>
</protein>
<dbReference type="AlphaFoldDB" id="A0A7I4YMS2"/>
<sequence>MILLIYSTTNSGPIDRRLSRPNRYANLPRSSSDARPATYPVMRYSDDRWTRAITNSITRDVKRTPEQPTARWSDFFMKALEERSPSPRVPRASAIHWTTLACEGDEWRRYWRLFEQIDDQRKDR</sequence>
<evidence type="ECO:0000313" key="1">
    <source>
        <dbReference type="Proteomes" id="UP000025227"/>
    </source>
</evidence>
<keyword evidence="1" id="KW-1185">Reference proteome</keyword>
<organism evidence="1 2">
    <name type="scientific">Haemonchus contortus</name>
    <name type="common">Barber pole worm</name>
    <dbReference type="NCBI Taxonomy" id="6289"/>
    <lineage>
        <taxon>Eukaryota</taxon>
        <taxon>Metazoa</taxon>
        <taxon>Ecdysozoa</taxon>
        <taxon>Nematoda</taxon>
        <taxon>Chromadorea</taxon>
        <taxon>Rhabditida</taxon>
        <taxon>Rhabditina</taxon>
        <taxon>Rhabditomorpha</taxon>
        <taxon>Strongyloidea</taxon>
        <taxon>Trichostrongylidae</taxon>
        <taxon>Haemonchus</taxon>
    </lineage>
</organism>
<dbReference type="Proteomes" id="UP000025227">
    <property type="component" value="Unplaced"/>
</dbReference>
<proteinExistence type="predicted"/>
<evidence type="ECO:0000313" key="2">
    <source>
        <dbReference type="WBParaSite" id="HCON_00117370-00001"/>
    </source>
</evidence>